<organism evidence="1 2">
    <name type="scientific">Nosocomiicoccus massiliensis</name>
    <dbReference type="NCBI Taxonomy" id="1232430"/>
    <lineage>
        <taxon>Bacteria</taxon>
        <taxon>Bacillati</taxon>
        <taxon>Bacillota</taxon>
        <taxon>Bacilli</taxon>
        <taxon>Bacillales</taxon>
        <taxon>Staphylococcaceae</taxon>
        <taxon>Nosocomiicoccus</taxon>
    </lineage>
</organism>
<sequence length="66" mass="7781">MNPIEEVEHMIKQLIEDENVSGYRIQKDTGVSSSNFNAIRRGERDYKNLTFEVIIKLYNYAKNHGY</sequence>
<evidence type="ECO:0000313" key="1">
    <source>
        <dbReference type="EMBL" id="WOS96683.1"/>
    </source>
</evidence>
<reference evidence="1 2" key="2">
    <citation type="submission" date="2023-10" db="EMBL/GenBank/DDBJ databases">
        <authorList>
            <person name="Choi B."/>
        </authorList>
    </citation>
    <scope>NUCLEOTIDE SEQUENCE [LARGE SCALE GENOMIC DNA]</scope>
    <source>
        <strain evidence="1 2">UMB0959</strain>
    </source>
</reference>
<gene>
    <name evidence="1" type="ORF">CJ229_002765</name>
</gene>
<dbReference type="EMBL" id="CP136964">
    <property type="protein sequence ID" value="WOS96683.1"/>
    <property type="molecule type" value="Genomic_DNA"/>
</dbReference>
<reference evidence="2" key="1">
    <citation type="submission" date="2017-09" db="EMBL/GenBank/DDBJ databases">
        <title>Bacterial strain isolated from the female urinary microbiota.</title>
        <authorList>
            <person name="Thomas-White K."/>
            <person name="Kumar N."/>
            <person name="Forster S."/>
            <person name="Putonti C."/>
            <person name="Lawley T."/>
            <person name="Wolfe A.J."/>
        </authorList>
    </citation>
    <scope>NUCLEOTIDE SEQUENCE [LARGE SCALE GENOMIC DNA]</scope>
    <source>
        <strain evidence="2">UMB0959</strain>
    </source>
</reference>
<protein>
    <submittedName>
        <fullName evidence="1">Helix-turn-helix transcriptional regulator</fullName>
    </submittedName>
</protein>
<accession>A0AAF1BS72</accession>
<evidence type="ECO:0000313" key="2">
    <source>
        <dbReference type="Proteomes" id="UP000243626"/>
    </source>
</evidence>
<dbReference type="AlphaFoldDB" id="A0AAF1BS72"/>
<proteinExistence type="predicted"/>
<keyword evidence="2" id="KW-1185">Reference proteome</keyword>
<dbReference type="RefSeq" id="WP_102167451.1">
    <property type="nucleotide sequence ID" value="NZ_CP136964.1"/>
</dbReference>
<dbReference type="KEGG" id="nmy:CJ229_002765"/>
<name>A0AAF1BS72_9STAP</name>
<dbReference type="Proteomes" id="UP000243626">
    <property type="component" value="Chromosome"/>
</dbReference>